<evidence type="ECO:0000256" key="4">
    <source>
        <dbReference type="ARBA" id="ARBA00022737"/>
    </source>
</evidence>
<evidence type="ECO:0000256" key="7">
    <source>
        <dbReference type="PROSITE-ProRule" id="PRU00196"/>
    </source>
</evidence>
<keyword evidence="4" id="KW-0677">Repeat</keyword>
<feature type="disulfide bond" evidence="7">
    <location>
        <begin position="277"/>
        <end position="341"/>
    </location>
</feature>
<feature type="disulfide bond" evidence="7">
    <location>
        <begin position="597"/>
        <end position="607"/>
    </location>
</feature>
<evidence type="ECO:0000313" key="9">
    <source>
        <dbReference type="EMBL" id="KAF5895095.1"/>
    </source>
</evidence>
<feature type="non-terminal residue" evidence="9">
    <location>
        <position position="733"/>
    </location>
</feature>
<dbReference type="PRINTS" id="PR00258">
    <property type="entry name" value="SPERACTRCPTR"/>
</dbReference>
<dbReference type="PROSITE" id="PS00420">
    <property type="entry name" value="SRCR_1"/>
    <property type="match status" value="6"/>
</dbReference>
<dbReference type="Pfam" id="PF00530">
    <property type="entry name" value="SRCR"/>
    <property type="match status" value="6"/>
</dbReference>
<evidence type="ECO:0000256" key="2">
    <source>
        <dbReference type="ARBA" id="ARBA00022525"/>
    </source>
</evidence>
<dbReference type="PANTHER" id="PTHR48071">
    <property type="entry name" value="SRCR DOMAIN-CONTAINING PROTEIN"/>
    <property type="match status" value="1"/>
</dbReference>
<feature type="disulfide bond" evidence="7">
    <location>
        <begin position="83"/>
        <end position="93"/>
    </location>
</feature>
<feature type="disulfide bond" evidence="7">
    <location>
        <begin position="448"/>
        <end position="512"/>
    </location>
</feature>
<dbReference type="InterPro" id="IPR036772">
    <property type="entry name" value="SRCR-like_dom_sf"/>
</dbReference>
<dbReference type="Proteomes" id="UP000727407">
    <property type="component" value="Unassembled WGS sequence"/>
</dbReference>
<dbReference type="InterPro" id="IPR001190">
    <property type="entry name" value="SRCR"/>
</dbReference>
<evidence type="ECO:0000313" key="10">
    <source>
        <dbReference type="Proteomes" id="UP000727407"/>
    </source>
</evidence>
<dbReference type="SUPFAM" id="SSF56487">
    <property type="entry name" value="SRCR-like"/>
    <property type="match status" value="6"/>
</dbReference>
<evidence type="ECO:0000256" key="6">
    <source>
        <dbReference type="ARBA" id="ARBA00023180"/>
    </source>
</evidence>
<comment type="caution">
    <text evidence="9">The sequence shown here is derived from an EMBL/GenBank/DDBJ whole genome shotgun (WGS) entry which is preliminary data.</text>
</comment>
<dbReference type="GO" id="GO:0005615">
    <property type="term" value="C:extracellular space"/>
    <property type="evidence" value="ECO:0007669"/>
    <property type="project" value="TreeGrafter"/>
</dbReference>
<feature type="non-terminal residue" evidence="9">
    <location>
        <position position="1"/>
    </location>
</feature>
<reference evidence="9" key="1">
    <citation type="submission" date="2020-07" db="EMBL/GenBank/DDBJ databases">
        <title>Clarias magur genome sequencing, assembly and annotation.</title>
        <authorList>
            <person name="Kushwaha B."/>
            <person name="Kumar R."/>
            <person name="Das P."/>
            <person name="Joshi C.G."/>
            <person name="Kumar D."/>
            <person name="Nagpure N.S."/>
            <person name="Pandey M."/>
            <person name="Agarwal S."/>
            <person name="Srivastava S."/>
            <person name="Singh M."/>
            <person name="Sahoo L."/>
            <person name="Jayasankar P."/>
            <person name="Meher P.K."/>
            <person name="Koringa P.G."/>
            <person name="Iquebal M.A."/>
            <person name="Das S.P."/>
            <person name="Bit A."/>
            <person name="Patnaik S."/>
            <person name="Patel N."/>
            <person name="Shah T.M."/>
            <person name="Hinsu A."/>
            <person name="Jena J.K."/>
        </authorList>
    </citation>
    <scope>NUCLEOTIDE SEQUENCE</scope>
    <source>
        <strain evidence="9">CIFAMagur01</strain>
        <tissue evidence="9">Testis</tissue>
    </source>
</reference>
<proteinExistence type="predicted"/>
<evidence type="ECO:0000256" key="5">
    <source>
        <dbReference type="ARBA" id="ARBA00023157"/>
    </source>
</evidence>
<evidence type="ECO:0000256" key="1">
    <source>
        <dbReference type="ARBA" id="ARBA00004613"/>
    </source>
</evidence>
<feature type="disulfide bond" evidence="7">
    <location>
        <begin position="658"/>
        <end position="722"/>
    </location>
</feature>
<keyword evidence="5 7" id="KW-1015">Disulfide bond</keyword>
<feature type="disulfide bond" evidence="7">
    <location>
        <begin position="321"/>
        <end position="331"/>
    </location>
</feature>
<dbReference type="SMART" id="SM00202">
    <property type="entry name" value="SR"/>
    <property type="match status" value="6"/>
</dbReference>
<feature type="disulfide bond" evidence="7">
    <location>
        <begin position="553"/>
        <end position="617"/>
    </location>
</feature>
<feature type="domain" description="SRCR" evidence="8">
    <location>
        <begin position="528"/>
        <end position="628"/>
    </location>
</feature>
<accession>A0A8J4XCF5</accession>
<name>A0A8J4XCF5_CLAMG</name>
<feature type="disulfide bond" evidence="7">
    <location>
        <begin position="144"/>
        <end position="208"/>
    </location>
</feature>
<feature type="domain" description="SRCR" evidence="8">
    <location>
        <begin position="14"/>
        <end position="114"/>
    </location>
</feature>
<dbReference type="OrthoDB" id="536948at2759"/>
<dbReference type="GO" id="GO:0004252">
    <property type="term" value="F:serine-type endopeptidase activity"/>
    <property type="evidence" value="ECO:0007669"/>
    <property type="project" value="TreeGrafter"/>
</dbReference>
<feature type="disulfide bond" evidence="7">
    <location>
        <begin position="702"/>
        <end position="712"/>
    </location>
</feature>
<evidence type="ECO:0000256" key="3">
    <source>
        <dbReference type="ARBA" id="ARBA00022729"/>
    </source>
</evidence>
<dbReference type="GO" id="GO:0005886">
    <property type="term" value="C:plasma membrane"/>
    <property type="evidence" value="ECO:0007669"/>
    <property type="project" value="TreeGrafter"/>
</dbReference>
<dbReference type="GO" id="GO:0031638">
    <property type="term" value="P:zymogen activation"/>
    <property type="evidence" value="ECO:0007669"/>
    <property type="project" value="TreeGrafter"/>
</dbReference>
<feature type="disulfide bond" evidence="7">
    <location>
        <begin position="290"/>
        <end position="351"/>
    </location>
</feature>
<keyword evidence="3" id="KW-0732">Signal</keyword>
<feature type="disulfide bond" evidence="7">
    <location>
        <begin position="157"/>
        <end position="218"/>
    </location>
</feature>
<feature type="domain" description="SRCR" evidence="8">
    <location>
        <begin position="252"/>
        <end position="352"/>
    </location>
</feature>
<dbReference type="EMBL" id="QNUK01000340">
    <property type="protein sequence ID" value="KAF5895095.1"/>
    <property type="molecule type" value="Genomic_DNA"/>
</dbReference>
<dbReference type="AlphaFoldDB" id="A0A8J4XCF5"/>
<dbReference type="PANTHER" id="PTHR48071:SF15">
    <property type="entry name" value="SRCR DOMAIN-CONTAINING PROTEIN"/>
    <property type="match status" value="1"/>
</dbReference>
<dbReference type="PROSITE" id="PS50287">
    <property type="entry name" value="SRCR_2"/>
    <property type="match status" value="6"/>
</dbReference>
<protein>
    <submittedName>
        <fullName evidence="9">Deleted in malignant brain tumors 1 protein-like</fullName>
    </submittedName>
</protein>
<comment type="subcellular location">
    <subcellularLocation>
        <location evidence="1">Secreted</location>
    </subcellularLocation>
</comment>
<keyword evidence="6" id="KW-0325">Glycoprotein</keyword>
<feature type="disulfide bond" evidence="7">
    <location>
        <begin position="461"/>
        <end position="522"/>
    </location>
</feature>
<evidence type="ECO:0000259" key="8">
    <source>
        <dbReference type="PROSITE" id="PS50287"/>
    </source>
</evidence>
<dbReference type="FunFam" id="3.10.250.10:FF:000006">
    <property type="entry name" value="neurotrypsin isoform X2"/>
    <property type="match status" value="6"/>
</dbReference>
<feature type="disulfide bond" evidence="7">
    <location>
        <begin position="671"/>
        <end position="732"/>
    </location>
</feature>
<keyword evidence="2" id="KW-0964">Secreted</keyword>
<feature type="domain" description="SRCR" evidence="8">
    <location>
        <begin position="633"/>
        <end position="733"/>
    </location>
</feature>
<feature type="disulfide bond" evidence="7">
    <location>
        <begin position="566"/>
        <end position="627"/>
    </location>
</feature>
<feature type="disulfide bond" evidence="7">
    <location>
        <begin position="52"/>
        <end position="113"/>
    </location>
</feature>
<organism evidence="9 10">
    <name type="scientific">Clarias magur</name>
    <name type="common">Asian catfish</name>
    <name type="synonym">Macropteronotus magur</name>
    <dbReference type="NCBI Taxonomy" id="1594786"/>
    <lineage>
        <taxon>Eukaryota</taxon>
        <taxon>Metazoa</taxon>
        <taxon>Chordata</taxon>
        <taxon>Craniata</taxon>
        <taxon>Vertebrata</taxon>
        <taxon>Euteleostomi</taxon>
        <taxon>Actinopterygii</taxon>
        <taxon>Neopterygii</taxon>
        <taxon>Teleostei</taxon>
        <taxon>Ostariophysi</taxon>
        <taxon>Siluriformes</taxon>
        <taxon>Clariidae</taxon>
        <taxon>Clarias</taxon>
    </lineage>
</organism>
<feature type="domain" description="SRCR" evidence="8">
    <location>
        <begin position="119"/>
        <end position="219"/>
    </location>
</feature>
<feature type="disulfide bond" evidence="7">
    <location>
        <begin position="39"/>
        <end position="103"/>
    </location>
</feature>
<dbReference type="Gene3D" id="3.10.250.10">
    <property type="entry name" value="SRCR-like domain"/>
    <property type="match status" value="6"/>
</dbReference>
<sequence length="733" mass="78735">SVLRASLLADDVNIRLVGGSHSCSGRVEVYYDNQWGTVCEDDWGITDVQVVCRQLGCGDAVSFHRSATFGQGSGPIWMDNVGCSGSESTLTQCTHRGFGTHNCHHGEDVGVTCSDAVTVRLVGGSHSCSGRVEVYYKNQWGTVCHDKWGIKDAQVVCRQLGCGEALKAHHRAYFGQGSGRIWMDDVECFGTESTIAECSHDGFGTHNCKYGEDAGVTCSAMNLPNTTVINVTVAGPLEGRTMDTGDTYGANVRLVGGNDSCSGRVEVYYNNQWGTVCDDDWDLNDAQVVCRQLGCGDAVSANQSAAFGQGRGPIWMDDVQCSGSENIITQCTHVGFGTHNCGHGEDAGVTCSATWIPVTTATNLRNTSLINGTVTGQNEGRTMDTATWIPVTTATNLRNTSLINGTVTGQNEGRTMDKDGANIRLVGGSNSCSGRVEVYYNNQWGTVCHDKWDINDAQVVCRQLGCGIAVRAHQRAYFGQGSGQIWMDNVKCSGRESNITQCSHRGFGTHNCNHGDDAGVTCSDDIKIRLVGGSHSCSGRVEVYYKNQWGTVCHDGWDMDDAHVVCRQLGCGDAVRAHESAAFGRGSGQIWMDNVHCSGRESTIAHCTHRGFGTHNCNHGEDAGVTCSDAVTVRLVGGSHSCSGRVEVYYKNQWGTVCHDKWGIKDAQVVCRQLGCGEALKAHHRAYFGQGSGRIWMDDVECFGTESTIAECSHDGFGTHNCKHGKDAGVTCS</sequence>
<feature type="disulfide bond" evidence="7">
    <location>
        <begin position="492"/>
        <end position="502"/>
    </location>
</feature>
<feature type="disulfide bond" evidence="7">
    <location>
        <begin position="188"/>
        <end position="198"/>
    </location>
</feature>
<keyword evidence="10" id="KW-1185">Reference proteome</keyword>
<feature type="domain" description="SRCR" evidence="8">
    <location>
        <begin position="423"/>
        <end position="523"/>
    </location>
</feature>
<gene>
    <name evidence="9" type="ORF">DAT39_015181</name>
</gene>